<dbReference type="Pfam" id="PF01545">
    <property type="entry name" value="Cation_efflux"/>
    <property type="match status" value="1"/>
</dbReference>
<dbReference type="PANTHER" id="PTHR43840">
    <property type="entry name" value="MITOCHONDRIAL METAL TRANSPORTER 1-RELATED"/>
    <property type="match status" value="1"/>
</dbReference>
<keyword evidence="5 8" id="KW-1133">Transmembrane helix</keyword>
<evidence type="ECO:0000256" key="5">
    <source>
        <dbReference type="ARBA" id="ARBA00022989"/>
    </source>
</evidence>
<dbReference type="Gene3D" id="3.30.70.1350">
    <property type="entry name" value="Cation efflux protein, cytoplasmic domain"/>
    <property type="match status" value="1"/>
</dbReference>
<evidence type="ECO:0000256" key="2">
    <source>
        <dbReference type="ARBA" id="ARBA00008114"/>
    </source>
</evidence>
<proteinExistence type="inferred from homology"/>
<evidence type="ECO:0000313" key="11">
    <source>
        <dbReference type="EMBL" id="MCJ2541896.1"/>
    </source>
</evidence>
<accession>A0ABT0C7X9</accession>
<sequence>MNQNSPHPAPKIPRLPGSPSPEIKGNRFLLVANGRIRGGLLPRFVSLLASSGVSGHRQRQVQKVLYITLGLNILVFLVKFVLGLMTGSLSLIADALHTSTDTASNILGLLAMRFSSPEPDAEHPYGHTKFESIGALGIAAFLGMASFEILRTAIGRFFEPAPRLEIDELTLMLMVGVLGINIFVTVYEHQRGKALSSRLLLADARHTLSDVWVTLTVLLGLVGVRWGITWLDQALAFPVGLLVFWSGWEVLRENVPYLTDSVAIPPKALRDLVMNLPGVLDCHEITSRGIPGQMIFIEMHMVVEPQDIESAHRITEEVEQLLRERYGAVRATIHLEPYSYIEGSDRVSGTESFS</sequence>
<evidence type="ECO:0000256" key="6">
    <source>
        <dbReference type="ARBA" id="ARBA00023136"/>
    </source>
</evidence>
<evidence type="ECO:0000256" key="3">
    <source>
        <dbReference type="ARBA" id="ARBA00022448"/>
    </source>
</evidence>
<dbReference type="SUPFAM" id="SSF161111">
    <property type="entry name" value="Cation efflux protein transmembrane domain-like"/>
    <property type="match status" value="1"/>
</dbReference>
<feature type="domain" description="Cation efflux protein cytoplasmic" evidence="10">
    <location>
        <begin position="268"/>
        <end position="338"/>
    </location>
</feature>
<name>A0ABT0C7X9_THEVL</name>
<evidence type="ECO:0000259" key="10">
    <source>
        <dbReference type="Pfam" id="PF16916"/>
    </source>
</evidence>
<dbReference type="Gene3D" id="1.20.1510.10">
    <property type="entry name" value="Cation efflux protein transmembrane domain"/>
    <property type="match status" value="1"/>
</dbReference>
<dbReference type="Pfam" id="PF16916">
    <property type="entry name" value="ZT_dimer"/>
    <property type="match status" value="1"/>
</dbReference>
<dbReference type="PANTHER" id="PTHR43840:SF15">
    <property type="entry name" value="MITOCHONDRIAL METAL TRANSPORTER 1-RELATED"/>
    <property type="match status" value="1"/>
</dbReference>
<dbReference type="InterPro" id="IPR058533">
    <property type="entry name" value="Cation_efflux_TM"/>
</dbReference>
<feature type="region of interest" description="Disordered" evidence="7">
    <location>
        <begin position="1"/>
        <end position="20"/>
    </location>
</feature>
<feature type="transmembrane region" description="Helical" evidence="8">
    <location>
        <begin position="64"/>
        <end position="85"/>
    </location>
</feature>
<evidence type="ECO:0000256" key="4">
    <source>
        <dbReference type="ARBA" id="ARBA00022692"/>
    </source>
</evidence>
<comment type="caution">
    <text evidence="11">The sequence shown here is derived from an EMBL/GenBank/DDBJ whole genome shotgun (WGS) entry which is preliminary data.</text>
</comment>
<keyword evidence="12" id="KW-1185">Reference proteome</keyword>
<protein>
    <submittedName>
        <fullName evidence="11">Cation transporter</fullName>
    </submittedName>
</protein>
<evidence type="ECO:0000256" key="7">
    <source>
        <dbReference type="SAM" id="MobiDB-lite"/>
    </source>
</evidence>
<dbReference type="NCBIfam" id="TIGR01297">
    <property type="entry name" value="CDF"/>
    <property type="match status" value="1"/>
</dbReference>
<organism evidence="11 12">
    <name type="scientific">Thermostichus vulcanus str. 'Rupite'</name>
    <dbReference type="NCBI Taxonomy" id="2813851"/>
    <lineage>
        <taxon>Bacteria</taxon>
        <taxon>Bacillati</taxon>
        <taxon>Cyanobacteriota</taxon>
        <taxon>Cyanophyceae</taxon>
        <taxon>Thermostichales</taxon>
        <taxon>Thermostichaceae</taxon>
        <taxon>Thermostichus</taxon>
    </lineage>
</organism>
<evidence type="ECO:0000313" key="12">
    <source>
        <dbReference type="Proteomes" id="UP000830835"/>
    </source>
</evidence>
<reference evidence="11" key="1">
    <citation type="submission" date="2021-02" db="EMBL/GenBank/DDBJ databases">
        <title>The CRISPR/cas machinery reduction and long-range gene transfer in the hot spring cyanobacterium Synechococcus.</title>
        <authorList>
            <person name="Dvorak P."/>
            <person name="Jahodarova E."/>
            <person name="Hasler P."/>
            <person name="Poulickova A."/>
        </authorList>
    </citation>
    <scope>NUCLEOTIDE SEQUENCE</scope>
    <source>
        <strain evidence="11">Rupite</strain>
    </source>
</reference>
<comment type="similarity">
    <text evidence="2">Belongs to the cation diffusion facilitator (CDF) transporter (TC 2.A.4) family.</text>
</comment>
<feature type="compositionally biased region" description="Pro residues" evidence="7">
    <location>
        <begin position="7"/>
        <end position="19"/>
    </location>
</feature>
<dbReference type="InterPro" id="IPR027470">
    <property type="entry name" value="Cation_efflux_CTD"/>
</dbReference>
<dbReference type="EMBL" id="JAFIRA010000004">
    <property type="protein sequence ID" value="MCJ2541896.1"/>
    <property type="molecule type" value="Genomic_DNA"/>
</dbReference>
<feature type="transmembrane region" description="Helical" evidence="8">
    <location>
        <begin position="208"/>
        <end position="228"/>
    </location>
</feature>
<keyword evidence="6 8" id="KW-0472">Membrane</keyword>
<dbReference type="InterPro" id="IPR027469">
    <property type="entry name" value="Cation_efflux_TMD_sf"/>
</dbReference>
<feature type="transmembrane region" description="Helical" evidence="8">
    <location>
        <begin position="169"/>
        <end position="187"/>
    </location>
</feature>
<feature type="transmembrane region" description="Helical" evidence="8">
    <location>
        <begin position="133"/>
        <end position="154"/>
    </location>
</feature>
<gene>
    <name evidence="11" type="ORF">JX360_03070</name>
</gene>
<evidence type="ECO:0000256" key="1">
    <source>
        <dbReference type="ARBA" id="ARBA00004141"/>
    </source>
</evidence>
<feature type="domain" description="Cation efflux protein transmembrane" evidence="9">
    <location>
        <begin position="66"/>
        <end position="258"/>
    </location>
</feature>
<evidence type="ECO:0000259" key="9">
    <source>
        <dbReference type="Pfam" id="PF01545"/>
    </source>
</evidence>
<dbReference type="InterPro" id="IPR002524">
    <property type="entry name" value="Cation_efflux"/>
</dbReference>
<dbReference type="Proteomes" id="UP000830835">
    <property type="component" value="Unassembled WGS sequence"/>
</dbReference>
<keyword evidence="4 8" id="KW-0812">Transmembrane</keyword>
<dbReference type="InterPro" id="IPR036837">
    <property type="entry name" value="Cation_efflux_CTD_sf"/>
</dbReference>
<keyword evidence="3" id="KW-0813">Transport</keyword>
<comment type="subcellular location">
    <subcellularLocation>
        <location evidence="1">Membrane</location>
        <topology evidence="1">Multi-pass membrane protein</topology>
    </subcellularLocation>
</comment>
<evidence type="ECO:0000256" key="8">
    <source>
        <dbReference type="SAM" id="Phobius"/>
    </source>
</evidence>
<dbReference type="InterPro" id="IPR050291">
    <property type="entry name" value="CDF_Transporter"/>
</dbReference>
<dbReference type="SUPFAM" id="SSF160240">
    <property type="entry name" value="Cation efflux protein cytoplasmic domain-like"/>
    <property type="match status" value="1"/>
</dbReference>